<dbReference type="SUPFAM" id="SSF54495">
    <property type="entry name" value="UBC-like"/>
    <property type="match status" value="1"/>
</dbReference>
<evidence type="ECO:0000259" key="2">
    <source>
        <dbReference type="PROSITE" id="PS50127"/>
    </source>
</evidence>
<evidence type="ECO:0000256" key="1">
    <source>
        <dbReference type="ARBA" id="ARBA00022786"/>
    </source>
</evidence>
<evidence type="ECO:0000313" key="4">
    <source>
        <dbReference type="Proteomes" id="UP000192758"/>
    </source>
</evidence>
<dbReference type="Gene3D" id="3.10.110.10">
    <property type="entry name" value="Ubiquitin Conjugating Enzyme"/>
    <property type="match status" value="1"/>
</dbReference>
<dbReference type="STRING" id="646526.A0A1W0E6E7"/>
<dbReference type="GO" id="GO:0016925">
    <property type="term" value="P:protein sumoylation"/>
    <property type="evidence" value="ECO:0007669"/>
    <property type="project" value="EnsemblFungi"/>
</dbReference>
<dbReference type="Pfam" id="PF00179">
    <property type="entry name" value="UQ_con"/>
    <property type="match status" value="1"/>
</dbReference>
<dbReference type="VEuPathDB" id="MicrosporidiaDB:EHP00_1270"/>
<proteinExistence type="predicted"/>
<protein>
    <submittedName>
        <fullName evidence="3">UbcD6</fullName>
    </submittedName>
</protein>
<gene>
    <name evidence="3" type="primary">UbcD6</name>
    <name evidence="3" type="ORF">EHP00_1270</name>
</gene>
<dbReference type="InterPro" id="IPR016135">
    <property type="entry name" value="UBQ-conjugating_enzyme/RWD"/>
</dbReference>
<dbReference type="AlphaFoldDB" id="A0A1W0E6E7"/>
<sequence>MDALLRLQNEYKNLQKNLTFGCYARPEEKGKNNTKNWFLWNGQIFYEGIFYKIQLNFTKKYPEAPPEVKFVSPVFNPNVYSKGQVCLDLISNRWTPSTTISEVLKGLVQLLKYPNPDSPANCTAANLFRKDKNAYNKKAKEVASKNMKYNVLGIYTEK</sequence>
<reference evidence="3 4" key="1">
    <citation type="journal article" date="2017" name="Environ. Microbiol.">
        <title>Decay of the glycolytic pathway and adaptation to intranuclear parasitism within Enterocytozoonidae microsporidia.</title>
        <authorList>
            <person name="Wiredu Boakye D."/>
            <person name="Jaroenlak P."/>
            <person name="Prachumwat A."/>
            <person name="Williams T.A."/>
            <person name="Bateman K.S."/>
            <person name="Itsathitphaisarn O."/>
            <person name="Sritunyalucksana K."/>
            <person name="Paszkiewicz K.H."/>
            <person name="Moore K.A."/>
            <person name="Stentiford G.D."/>
            <person name="Williams B.A."/>
        </authorList>
    </citation>
    <scope>NUCLEOTIDE SEQUENCE [LARGE SCALE GENOMIC DNA]</scope>
    <source>
        <strain evidence="3 4">TH1</strain>
    </source>
</reference>
<name>A0A1W0E6E7_9MICR</name>
<dbReference type="GO" id="GO:0000794">
    <property type="term" value="C:condensed nuclear chromosome"/>
    <property type="evidence" value="ECO:0007669"/>
    <property type="project" value="EnsemblFungi"/>
</dbReference>
<dbReference type="SMART" id="SM00212">
    <property type="entry name" value="UBCc"/>
    <property type="match status" value="1"/>
</dbReference>
<dbReference type="InterPro" id="IPR050113">
    <property type="entry name" value="Ub_conjugating_enzyme"/>
</dbReference>
<dbReference type="PROSITE" id="PS50127">
    <property type="entry name" value="UBC_2"/>
    <property type="match status" value="1"/>
</dbReference>
<dbReference type="GO" id="GO:0019789">
    <property type="term" value="F:SUMO transferase activity"/>
    <property type="evidence" value="ECO:0007669"/>
    <property type="project" value="EnsemblFungi"/>
</dbReference>
<dbReference type="Proteomes" id="UP000192758">
    <property type="component" value="Unassembled WGS sequence"/>
</dbReference>
<evidence type="ECO:0000313" key="3">
    <source>
        <dbReference type="EMBL" id="OQS54786.1"/>
    </source>
</evidence>
<comment type="caution">
    <text evidence="3">The sequence shown here is derived from an EMBL/GenBank/DDBJ whole genome shotgun (WGS) entry which is preliminary data.</text>
</comment>
<dbReference type="GO" id="GO:0000022">
    <property type="term" value="P:mitotic spindle elongation"/>
    <property type="evidence" value="ECO:0007669"/>
    <property type="project" value="EnsemblFungi"/>
</dbReference>
<organism evidence="3 4">
    <name type="scientific">Ecytonucleospora hepatopenaei</name>
    <dbReference type="NCBI Taxonomy" id="646526"/>
    <lineage>
        <taxon>Eukaryota</taxon>
        <taxon>Fungi</taxon>
        <taxon>Fungi incertae sedis</taxon>
        <taxon>Microsporidia</taxon>
        <taxon>Enterocytozoonidae</taxon>
        <taxon>Ecytonucleospora</taxon>
    </lineage>
</organism>
<dbReference type="PANTHER" id="PTHR24067">
    <property type="entry name" value="UBIQUITIN-CONJUGATING ENZYME E2"/>
    <property type="match status" value="1"/>
</dbReference>
<keyword evidence="4" id="KW-1185">Reference proteome</keyword>
<dbReference type="OrthoDB" id="6600758at2759"/>
<feature type="domain" description="UBC core" evidence="2">
    <location>
        <begin position="2"/>
        <end position="148"/>
    </location>
</feature>
<dbReference type="InterPro" id="IPR000608">
    <property type="entry name" value="UBC"/>
</dbReference>
<keyword evidence="1" id="KW-0833">Ubl conjugation pathway</keyword>
<dbReference type="EMBL" id="MNPJ01000017">
    <property type="protein sequence ID" value="OQS54786.1"/>
    <property type="molecule type" value="Genomic_DNA"/>
</dbReference>
<accession>A0A1W0E6E7</accession>